<gene>
    <name evidence="3" type="ORF">AK812_SmicGene33075</name>
</gene>
<keyword evidence="4" id="KW-1185">Reference proteome</keyword>
<feature type="region of interest" description="Disordered" evidence="2">
    <location>
        <begin position="294"/>
        <end position="399"/>
    </location>
</feature>
<evidence type="ECO:0000313" key="3">
    <source>
        <dbReference type="EMBL" id="OLP85893.1"/>
    </source>
</evidence>
<proteinExistence type="predicted"/>
<accession>A0A1Q9CSJ4</accession>
<protein>
    <submittedName>
        <fullName evidence="3">Uncharacterized protein</fullName>
    </submittedName>
</protein>
<keyword evidence="1" id="KW-0175">Coiled coil</keyword>
<evidence type="ECO:0000256" key="1">
    <source>
        <dbReference type="SAM" id="Coils"/>
    </source>
</evidence>
<feature type="compositionally biased region" description="Low complexity" evidence="2">
    <location>
        <begin position="23"/>
        <end position="52"/>
    </location>
</feature>
<organism evidence="3 4">
    <name type="scientific">Symbiodinium microadriaticum</name>
    <name type="common">Dinoflagellate</name>
    <name type="synonym">Zooxanthella microadriatica</name>
    <dbReference type="NCBI Taxonomy" id="2951"/>
    <lineage>
        <taxon>Eukaryota</taxon>
        <taxon>Sar</taxon>
        <taxon>Alveolata</taxon>
        <taxon>Dinophyceae</taxon>
        <taxon>Suessiales</taxon>
        <taxon>Symbiodiniaceae</taxon>
        <taxon>Symbiodinium</taxon>
    </lineage>
</organism>
<reference evidence="3 4" key="1">
    <citation type="submission" date="2016-02" db="EMBL/GenBank/DDBJ databases">
        <title>Genome analysis of coral dinoflagellate symbionts highlights evolutionary adaptations to a symbiotic lifestyle.</title>
        <authorList>
            <person name="Aranda M."/>
            <person name="Li Y."/>
            <person name="Liew Y.J."/>
            <person name="Baumgarten S."/>
            <person name="Simakov O."/>
            <person name="Wilson M."/>
            <person name="Piel J."/>
            <person name="Ashoor H."/>
            <person name="Bougouffa S."/>
            <person name="Bajic V.B."/>
            <person name="Ryu T."/>
            <person name="Ravasi T."/>
            <person name="Bayer T."/>
            <person name="Micklem G."/>
            <person name="Kim H."/>
            <person name="Bhak J."/>
            <person name="Lajeunesse T.C."/>
            <person name="Voolstra C.R."/>
        </authorList>
    </citation>
    <scope>NUCLEOTIDE SEQUENCE [LARGE SCALE GENOMIC DNA]</scope>
    <source>
        <strain evidence="3 4">CCMP2467</strain>
    </source>
</reference>
<evidence type="ECO:0000313" key="4">
    <source>
        <dbReference type="Proteomes" id="UP000186817"/>
    </source>
</evidence>
<dbReference type="EMBL" id="LSRX01000950">
    <property type="protein sequence ID" value="OLP85893.1"/>
    <property type="molecule type" value="Genomic_DNA"/>
</dbReference>
<sequence length="759" mass="82673">MDLPPGCSVWSKEQWAQFHSEQGTGAADADAGGAADTSTAGAGTGGAADTSGTGSGTGTGRRKFSFLDGSFQRELKAQKGKGKHGPKLEEPEPKAAGPEPAPGTGKWHATRRVDNRGFLMSSLISMNTTMIDERQDLIRQSDEAHTANEELRTLQIQLMEKHRLQMDAADEAAELAKAEAVEAAVAEERDRFEQEKKELKAEFDRALHLAQAATPASSDTHEMQRRAWRLAEEKLKSQLTAKDREVHLANLKVKGLNDSLEAHYGLRNQMRDQLATQLDELKLLKASTFVSMSDDEVRSSGEKTALPAATSSAQMSQGGEVRYGCDQACRPVSKRGVPDRATVRAAARPNQKQAAALAEAVSGPPEQQSAKSAREEEQTGSQQPEPALLPPRQRQLQPHDYDGHETALNEMFQEIQQIVGSASAHNVLGCAQAMIKRFSRAAAAIPSDLTTIVAVSFALRGDENNEAMRVAWYEHCGRLSVYARKAHALVLPPVFVTLLPVMPPSAARNVMFPEHWVGQFTLFLGQIAARKAERFLGGISVFDGKARSTRRMSDALTRVGNIPTLSMDVENDPRENILDSAGVLIFLDALAHLVCESLVWMAPPCKTWSFMNSSKHERSRTQPMGHVLLPAVHQANLAADFVASAVRAATSAGVWVVIENPVGSHLFSYPALETAAAECNLRCVTVHLGYFGAASLKPLWLVGNAPWLEQLAELSRRRKQSQSSWEFIPLARDWEAGGRTGNRAELVDSQQYPEAFCAA</sequence>
<name>A0A1Q9CSJ4_SYMMI</name>
<dbReference type="Proteomes" id="UP000186817">
    <property type="component" value="Unassembled WGS sequence"/>
</dbReference>
<feature type="coiled-coil region" evidence="1">
    <location>
        <begin position="137"/>
        <end position="209"/>
    </location>
</feature>
<feature type="compositionally biased region" description="Low complexity" evidence="2">
    <location>
        <begin position="344"/>
        <end position="358"/>
    </location>
</feature>
<feature type="region of interest" description="Disordered" evidence="2">
    <location>
        <begin position="1"/>
        <end position="110"/>
    </location>
</feature>
<dbReference type="OrthoDB" id="409884at2759"/>
<feature type="compositionally biased region" description="Low complexity" evidence="2">
    <location>
        <begin position="94"/>
        <end position="106"/>
    </location>
</feature>
<evidence type="ECO:0000256" key="2">
    <source>
        <dbReference type="SAM" id="MobiDB-lite"/>
    </source>
</evidence>
<dbReference type="AlphaFoldDB" id="A0A1Q9CSJ4"/>
<comment type="caution">
    <text evidence="3">The sequence shown here is derived from an EMBL/GenBank/DDBJ whole genome shotgun (WGS) entry which is preliminary data.</text>
</comment>